<evidence type="ECO:0000256" key="4">
    <source>
        <dbReference type="ARBA" id="ARBA00023306"/>
    </source>
</evidence>
<dbReference type="Gene3D" id="1.10.472.10">
    <property type="entry name" value="Cyclin-like"/>
    <property type="match status" value="2"/>
</dbReference>
<dbReference type="GO" id="GO:0051301">
    <property type="term" value="P:cell division"/>
    <property type="evidence" value="ECO:0007669"/>
    <property type="project" value="UniProtKB-KW"/>
</dbReference>
<dbReference type="GO" id="GO:0044772">
    <property type="term" value="P:mitotic cell cycle phase transition"/>
    <property type="evidence" value="ECO:0007669"/>
    <property type="project" value="InterPro"/>
</dbReference>
<organism evidence="9">
    <name type="scientific">Chlamydomonas leiostraca</name>
    <dbReference type="NCBI Taxonomy" id="1034604"/>
    <lineage>
        <taxon>Eukaryota</taxon>
        <taxon>Viridiplantae</taxon>
        <taxon>Chlorophyta</taxon>
        <taxon>core chlorophytes</taxon>
        <taxon>Chlorophyceae</taxon>
        <taxon>CS clade</taxon>
        <taxon>Chlamydomonadales</taxon>
        <taxon>Chlamydomonadaceae</taxon>
        <taxon>Chlamydomonas</taxon>
    </lineage>
</organism>
<dbReference type="Pfam" id="PF00134">
    <property type="entry name" value="Cyclin_N"/>
    <property type="match status" value="1"/>
</dbReference>
<evidence type="ECO:0000313" key="9">
    <source>
        <dbReference type="EMBL" id="CAD8669361.1"/>
    </source>
</evidence>
<name>A0A7S0WJI8_9CHLO</name>
<accession>A0A7S0WJI8</accession>
<keyword evidence="4" id="KW-0131">Cell cycle</keyword>
<feature type="compositionally biased region" description="Basic and acidic residues" evidence="6">
    <location>
        <begin position="61"/>
        <end position="72"/>
    </location>
</feature>
<dbReference type="InterPro" id="IPR036915">
    <property type="entry name" value="Cyclin-like_sf"/>
</dbReference>
<reference evidence="9" key="1">
    <citation type="submission" date="2021-01" db="EMBL/GenBank/DDBJ databases">
        <authorList>
            <person name="Corre E."/>
            <person name="Pelletier E."/>
            <person name="Niang G."/>
            <person name="Scheremetjew M."/>
            <person name="Finn R."/>
            <person name="Kale V."/>
            <person name="Holt S."/>
            <person name="Cochrane G."/>
            <person name="Meng A."/>
            <person name="Brown T."/>
            <person name="Cohen L."/>
        </authorList>
    </citation>
    <scope>NUCLEOTIDE SEQUENCE</scope>
    <source>
        <strain evidence="9">SAG 11-49</strain>
    </source>
</reference>
<dbReference type="Pfam" id="PF02984">
    <property type="entry name" value="Cyclin_C"/>
    <property type="match status" value="1"/>
</dbReference>
<feature type="domain" description="Cyclin C-terminal" evidence="8">
    <location>
        <begin position="299"/>
        <end position="418"/>
    </location>
</feature>
<dbReference type="InterPro" id="IPR006671">
    <property type="entry name" value="Cyclin_N"/>
</dbReference>
<dbReference type="PROSITE" id="PS00292">
    <property type="entry name" value="CYCLINS"/>
    <property type="match status" value="1"/>
</dbReference>
<evidence type="ECO:0000256" key="5">
    <source>
        <dbReference type="RuleBase" id="RU000383"/>
    </source>
</evidence>
<proteinExistence type="inferred from homology"/>
<evidence type="ECO:0000259" key="7">
    <source>
        <dbReference type="SMART" id="SM00385"/>
    </source>
</evidence>
<keyword evidence="3 5" id="KW-0195">Cyclin</keyword>
<dbReference type="GO" id="GO:0016538">
    <property type="term" value="F:cyclin-dependent protein serine/threonine kinase regulator activity"/>
    <property type="evidence" value="ECO:0007669"/>
    <property type="project" value="InterPro"/>
</dbReference>
<evidence type="ECO:0000256" key="3">
    <source>
        <dbReference type="ARBA" id="ARBA00023127"/>
    </source>
</evidence>
<dbReference type="InterPro" id="IPR013763">
    <property type="entry name" value="Cyclin-like_dom"/>
</dbReference>
<dbReference type="SMART" id="SM01332">
    <property type="entry name" value="Cyclin_C"/>
    <property type="match status" value="1"/>
</dbReference>
<sequence length="430" mass="46922">MAFAARATTAPMQEENNVMAAKDAKAIGAKATQALQQGSKRRAPLGDMSNLVGPLNNRPAAGKDGKVVDPKATRTLSRGKEVAAAPAAANGPSSTAPTATARQAGTVPVPRTTRSQTAAARQQGMSMSSLLQQRSEAAVTAKKAPAPQSPLPDIDSADRGNPLAATEYVNDIYSYYRRVEPKFRVQPGYMSSQTDINEKMRAILIDWLVEVHLKFKLMPETLFLTVNLIDRFLEIKPVTRRNLQLVGVTAMLIASKYEEIWAPEVRDFVYISDKAYTREQILAMEKTMLNTLHFNLTLPTPHNFLARFLKAANAHLDKQVTNLANYIIELSSVDASMLKYSYSMISAASLYVAMRTFDKVDPFPKALARHSGYTEEAILPCAAALVGLVQKAPTASLNAVFKKYSNVKLGEVAKTEVCASILDEVDSELL</sequence>
<dbReference type="InterPro" id="IPR039361">
    <property type="entry name" value="Cyclin"/>
</dbReference>
<dbReference type="InterPro" id="IPR004367">
    <property type="entry name" value="Cyclin_C-dom"/>
</dbReference>
<feature type="domain" description="Cyclin-like" evidence="7">
    <location>
        <begin position="303"/>
        <end position="387"/>
    </location>
</feature>
<comment type="similarity">
    <text evidence="1">Belongs to the cyclin family. Cyclin AB subfamily.</text>
</comment>
<feature type="region of interest" description="Disordered" evidence="6">
    <location>
        <begin position="31"/>
        <end position="160"/>
    </location>
</feature>
<evidence type="ECO:0000256" key="2">
    <source>
        <dbReference type="ARBA" id="ARBA00022618"/>
    </source>
</evidence>
<dbReference type="InterPro" id="IPR048258">
    <property type="entry name" value="Cyclins_cyclin-box"/>
</dbReference>
<protein>
    <recommendedName>
        <fullName evidence="10">Cyclin N-terminal domain-containing protein</fullName>
    </recommendedName>
</protein>
<dbReference type="FunFam" id="1.10.472.10:FF:000001">
    <property type="entry name" value="G2/mitotic-specific cyclin"/>
    <property type="match status" value="1"/>
</dbReference>
<dbReference type="SUPFAM" id="SSF47954">
    <property type="entry name" value="Cyclin-like"/>
    <property type="match status" value="2"/>
</dbReference>
<keyword evidence="2" id="KW-0132">Cell division</keyword>
<dbReference type="EMBL" id="HBFB01006341">
    <property type="protein sequence ID" value="CAD8669361.1"/>
    <property type="molecule type" value="Transcribed_RNA"/>
</dbReference>
<evidence type="ECO:0000256" key="1">
    <source>
        <dbReference type="ARBA" id="ARBA00006955"/>
    </source>
</evidence>
<dbReference type="SMART" id="SM00385">
    <property type="entry name" value="CYCLIN"/>
    <property type="match status" value="2"/>
</dbReference>
<gene>
    <name evidence="9" type="ORF">CLEI1391_LOCUS3554</name>
</gene>
<dbReference type="InterPro" id="IPR046965">
    <property type="entry name" value="Cyclin_A/B-like"/>
</dbReference>
<dbReference type="PANTHER" id="PTHR10177">
    <property type="entry name" value="CYCLINS"/>
    <property type="match status" value="1"/>
</dbReference>
<dbReference type="CDD" id="cd20567">
    <property type="entry name" value="CYCLIN_AtCycB-like_rpt1"/>
    <property type="match status" value="1"/>
</dbReference>
<evidence type="ECO:0000259" key="8">
    <source>
        <dbReference type="SMART" id="SM01332"/>
    </source>
</evidence>
<dbReference type="AlphaFoldDB" id="A0A7S0WJI8"/>
<feature type="compositionally biased region" description="Low complexity" evidence="6">
    <location>
        <begin position="121"/>
        <end position="135"/>
    </location>
</feature>
<evidence type="ECO:0008006" key="10">
    <source>
        <dbReference type="Google" id="ProtNLM"/>
    </source>
</evidence>
<dbReference type="PIRSF" id="PIRSF001771">
    <property type="entry name" value="Cyclin_A_B_D_E"/>
    <property type="match status" value="1"/>
</dbReference>
<feature type="compositionally biased region" description="Low complexity" evidence="6">
    <location>
        <begin position="83"/>
        <end position="101"/>
    </location>
</feature>
<feature type="domain" description="Cyclin-like" evidence="7">
    <location>
        <begin position="206"/>
        <end position="290"/>
    </location>
</feature>
<evidence type="ECO:0000256" key="6">
    <source>
        <dbReference type="SAM" id="MobiDB-lite"/>
    </source>
</evidence>